<reference evidence="2" key="1">
    <citation type="submission" date="2021-03" db="EMBL/GenBank/DDBJ databases">
        <title>Draft genome sequence of rust myrtle Austropuccinia psidii MF-1, a brazilian biotype.</title>
        <authorList>
            <person name="Quecine M.C."/>
            <person name="Pachon D.M.R."/>
            <person name="Bonatelli M.L."/>
            <person name="Correr F.H."/>
            <person name="Franceschini L.M."/>
            <person name="Leite T.F."/>
            <person name="Margarido G.R.A."/>
            <person name="Almeida C.A."/>
            <person name="Ferrarezi J.A."/>
            <person name="Labate C.A."/>
        </authorList>
    </citation>
    <scope>NUCLEOTIDE SEQUENCE</scope>
    <source>
        <strain evidence="2">MF-1</strain>
    </source>
</reference>
<organism evidence="2 3">
    <name type="scientific">Austropuccinia psidii MF-1</name>
    <dbReference type="NCBI Taxonomy" id="1389203"/>
    <lineage>
        <taxon>Eukaryota</taxon>
        <taxon>Fungi</taxon>
        <taxon>Dikarya</taxon>
        <taxon>Basidiomycota</taxon>
        <taxon>Pucciniomycotina</taxon>
        <taxon>Pucciniomycetes</taxon>
        <taxon>Pucciniales</taxon>
        <taxon>Sphaerophragmiaceae</taxon>
        <taxon>Austropuccinia</taxon>
    </lineage>
</organism>
<dbReference type="EMBL" id="AVOT02014905">
    <property type="protein sequence ID" value="MBW0498799.1"/>
    <property type="molecule type" value="Genomic_DNA"/>
</dbReference>
<gene>
    <name evidence="2" type="ORF">O181_038514</name>
</gene>
<protein>
    <submittedName>
        <fullName evidence="2">Uncharacterized protein</fullName>
    </submittedName>
</protein>
<feature type="region of interest" description="Disordered" evidence="1">
    <location>
        <begin position="1"/>
        <end position="104"/>
    </location>
</feature>
<dbReference type="Proteomes" id="UP000765509">
    <property type="component" value="Unassembled WGS sequence"/>
</dbReference>
<feature type="compositionally biased region" description="Basic and acidic residues" evidence="1">
    <location>
        <begin position="10"/>
        <end position="25"/>
    </location>
</feature>
<dbReference type="AlphaFoldDB" id="A0A9Q3D8H8"/>
<evidence type="ECO:0000256" key="1">
    <source>
        <dbReference type="SAM" id="MobiDB-lite"/>
    </source>
</evidence>
<accession>A0A9Q3D8H8</accession>
<evidence type="ECO:0000313" key="3">
    <source>
        <dbReference type="Proteomes" id="UP000765509"/>
    </source>
</evidence>
<feature type="compositionally biased region" description="Polar residues" evidence="1">
    <location>
        <begin position="27"/>
        <end position="43"/>
    </location>
</feature>
<name>A0A9Q3D8H8_9BASI</name>
<feature type="compositionally biased region" description="Acidic residues" evidence="1">
    <location>
        <begin position="45"/>
        <end position="55"/>
    </location>
</feature>
<keyword evidence="3" id="KW-1185">Reference proteome</keyword>
<sequence>MEFTIIQTSDQKDKGIPCQKEEGKQGRSPSSFYQKATTQQTSPGGEEEQEKELEETIFPKLQASKNPKRCHGKCLQQGQNLDGIHGQRGTKNETTPFPKEITLSPDGVNTLTEIKNSILPLQDIRISSLPLQERNNSLLSSTQTVLRNKKEIDSIEFMVENKK</sequence>
<proteinExistence type="predicted"/>
<evidence type="ECO:0000313" key="2">
    <source>
        <dbReference type="EMBL" id="MBW0498799.1"/>
    </source>
</evidence>
<comment type="caution">
    <text evidence="2">The sequence shown here is derived from an EMBL/GenBank/DDBJ whole genome shotgun (WGS) entry which is preliminary data.</text>
</comment>